<dbReference type="PANTHER" id="PTHR15919:SF13">
    <property type="entry name" value="DAPPER HOMOLOG 2"/>
    <property type="match status" value="1"/>
</dbReference>
<feature type="compositionally biased region" description="Low complexity" evidence="3">
    <location>
        <begin position="676"/>
        <end position="697"/>
    </location>
</feature>
<dbReference type="PANTHER" id="PTHR15919">
    <property type="entry name" value="DAPPER-RELATED"/>
    <property type="match status" value="1"/>
</dbReference>
<name>A0A8B7ALJ3_ORYAF</name>
<dbReference type="AlphaFoldDB" id="A0A8B7ALJ3"/>
<dbReference type="RefSeq" id="XP_007948684.1">
    <property type="nucleotide sequence ID" value="XM_007950493.1"/>
</dbReference>
<dbReference type="OrthoDB" id="9950432at2759"/>
<dbReference type="GO" id="GO:0005737">
    <property type="term" value="C:cytoplasm"/>
    <property type="evidence" value="ECO:0007669"/>
    <property type="project" value="TreeGrafter"/>
</dbReference>
<dbReference type="Proteomes" id="UP000694850">
    <property type="component" value="Unplaced"/>
</dbReference>
<evidence type="ECO:0000313" key="4">
    <source>
        <dbReference type="Proteomes" id="UP000694850"/>
    </source>
</evidence>
<feature type="region of interest" description="Disordered" evidence="3">
    <location>
        <begin position="191"/>
        <end position="256"/>
    </location>
</feature>
<evidence type="ECO:0000256" key="3">
    <source>
        <dbReference type="SAM" id="MobiDB-lite"/>
    </source>
</evidence>
<feature type="region of interest" description="Disordered" evidence="3">
    <location>
        <begin position="331"/>
        <end position="366"/>
    </location>
</feature>
<dbReference type="GeneID" id="103205215"/>
<gene>
    <name evidence="5" type="primary">DACT2</name>
</gene>
<feature type="region of interest" description="Disordered" evidence="3">
    <location>
        <begin position="664"/>
        <end position="801"/>
    </location>
</feature>
<accession>A0A8B7ALJ3</accession>
<keyword evidence="4" id="KW-1185">Reference proteome</keyword>
<dbReference type="CTD" id="168002"/>
<proteinExistence type="inferred from homology"/>
<dbReference type="InterPro" id="IPR024843">
    <property type="entry name" value="Dapper"/>
</dbReference>
<evidence type="ECO:0000313" key="5">
    <source>
        <dbReference type="RefSeq" id="XP_007948684.1"/>
    </source>
</evidence>
<evidence type="ECO:0000256" key="1">
    <source>
        <dbReference type="ARBA" id="ARBA00010807"/>
    </source>
</evidence>
<dbReference type="Pfam" id="PF15268">
    <property type="entry name" value="Dapper"/>
    <property type="match status" value="1"/>
</dbReference>
<feature type="compositionally biased region" description="Pro residues" evidence="3">
    <location>
        <begin position="771"/>
        <end position="780"/>
    </location>
</feature>
<feature type="compositionally biased region" description="Polar residues" evidence="3">
    <location>
        <begin position="442"/>
        <end position="455"/>
    </location>
</feature>
<organism evidence="4 5">
    <name type="scientific">Orycteropus afer afer</name>
    <dbReference type="NCBI Taxonomy" id="1230840"/>
    <lineage>
        <taxon>Eukaryota</taxon>
        <taxon>Metazoa</taxon>
        <taxon>Chordata</taxon>
        <taxon>Craniata</taxon>
        <taxon>Vertebrata</taxon>
        <taxon>Euteleostomi</taxon>
        <taxon>Mammalia</taxon>
        <taxon>Eutheria</taxon>
        <taxon>Afrotheria</taxon>
        <taxon>Tubulidentata</taxon>
        <taxon>Orycteropodidae</taxon>
        <taxon>Orycteropus</taxon>
    </lineage>
</organism>
<comment type="similarity">
    <text evidence="1">Belongs to the dapper family.</text>
</comment>
<feature type="region of interest" description="Disordered" evidence="3">
    <location>
        <begin position="403"/>
        <end position="463"/>
    </location>
</feature>
<feature type="compositionally biased region" description="Basic and acidic residues" evidence="3">
    <location>
        <begin position="708"/>
        <end position="717"/>
    </location>
</feature>
<evidence type="ECO:0000256" key="2">
    <source>
        <dbReference type="ARBA" id="ARBA00023054"/>
    </source>
</evidence>
<reference evidence="5" key="1">
    <citation type="submission" date="2025-08" db="UniProtKB">
        <authorList>
            <consortium name="RefSeq"/>
        </authorList>
    </citation>
    <scope>IDENTIFICATION</scope>
</reference>
<dbReference type="GO" id="GO:1900108">
    <property type="term" value="P:negative regulation of nodal signaling pathway"/>
    <property type="evidence" value="ECO:0007669"/>
    <property type="project" value="TreeGrafter"/>
</dbReference>
<sequence>MINITDLPCEECGEYIVTEGGLVVQWPSSRLLAHPVAPQENGLVVCSQEGGSLETPRGPERGLEGALAELREQLGRMQFGVKVSGYAARGAGSRQQVRVPGAATGRKAAPAPRRCPCGPRGVFRYHLRQQDAGLRAHLDQVGQQISELQLGVCRGASEAPDGDSRPSSGFYELSDVASCSRSTSCTSVCSESVSSSRSNLQPGAWPPTARPGEYRPRSADETTVCAAPGPAPRPHISEGRAEGRGGAWGSFRPRPVSTGDLERAALTEVSQRAGTHTQSRAPLSCGVDILPHTVDPKYQSDLVSRSGKEVYAYPSPLHAVALQSPLFTLTTEPPQVGSSEHPRDTPPSSMGVSSLRARTRPIPETSPAGAYIDKLLRRSQGWGSPLRGSMGEWGFPRCGVSPPQQVCSGQSVGQERRSEKLVSPPGSKEGQGVGRNGDTPWGSPTQLGPLSQLDAQQPAGLPEVSAPSEDCILGKITWGPLLVEQESPPDPHAPLPHSAPRYWDNKADLTCKEGGTVSPSPVWRQLVHTPFAAVPGAYPSRLKTGSPRVRATKVKRRASNRALRFGREALRFPDRQWEAHRVPWLSPEWDPSQGPHRDDSVRGRVAMAREVPGRAFSETSLYPVPFLVPLLVARRENRHASAQVLYPLGAAPLGVAASSWARKQQRRWQSSVQISAGAHPGQGPRRPPGRRAGAPQGRRLRPGPCGRSESRRSEHLAECGSLVRSTITETSEDEDGSDHTANRFGDGESSNSEGEGGCGQGRSGLVLGQGPPRPGKPTEPPAAALQPSWASAGPRPPPMPRLCRVKASRALKKKIRRFQPAALRVMTMM</sequence>
<feature type="compositionally biased region" description="Polar residues" evidence="3">
    <location>
        <begin position="403"/>
        <end position="413"/>
    </location>
</feature>
<protein>
    <submittedName>
        <fullName evidence="5">Dapper homolog 2</fullName>
    </submittedName>
</protein>
<keyword evidence="2" id="KW-0175">Coiled coil</keyword>